<dbReference type="Proteomes" id="UP000236161">
    <property type="component" value="Unassembled WGS sequence"/>
</dbReference>
<feature type="repeat" description="PPR" evidence="2">
    <location>
        <begin position="371"/>
        <end position="405"/>
    </location>
</feature>
<dbReference type="Pfam" id="PF13041">
    <property type="entry name" value="PPR_2"/>
    <property type="match status" value="5"/>
</dbReference>
<evidence type="ECO:0000256" key="2">
    <source>
        <dbReference type="PROSITE-ProRule" id="PRU00708"/>
    </source>
</evidence>
<dbReference type="FunFam" id="1.25.40.10:FF:000782">
    <property type="entry name" value="Pentatricopeptide repeat-containing protein"/>
    <property type="match status" value="1"/>
</dbReference>
<evidence type="ECO:0000256" key="1">
    <source>
        <dbReference type="ARBA" id="ARBA00022737"/>
    </source>
</evidence>
<dbReference type="InterPro" id="IPR002885">
    <property type="entry name" value="PPR_rpt"/>
</dbReference>
<keyword evidence="1" id="KW-0677">Repeat</keyword>
<feature type="repeat" description="PPR" evidence="2">
    <location>
        <begin position="340"/>
        <end position="370"/>
    </location>
</feature>
<dbReference type="Pfam" id="PF01535">
    <property type="entry name" value="PPR"/>
    <property type="match status" value="4"/>
</dbReference>
<dbReference type="InterPro" id="IPR011990">
    <property type="entry name" value="TPR-like_helical_dom_sf"/>
</dbReference>
<dbReference type="GO" id="GO:0003678">
    <property type="term" value="F:DNA helicase activity"/>
    <property type="evidence" value="ECO:0007669"/>
    <property type="project" value="UniProtKB-EC"/>
</dbReference>
<feature type="repeat" description="PPR" evidence="2">
    <location>
        <begin position="102"/>
        <end position="136"/>
    </location>
</feature>
<evidence type="ECO:0000313" key="4">
    <source>
        <dbReference type="Proteomes" id="UP000236161"/>
    </source>
</evidence>
<name>A0A2I0B2T5_9ASPA</name>
<feature type="repeat" description="PPR" evidence="2">
    <location>
        <begin position="472"/>
        <end position="506"/>
    </location>
</feature>
<dbReference type="EC" id="3.6.4.12" evidence="3"/>
<reference evidence="3 4" key="1">
    <citation type="journal article" date="2017" name="Nature">
        <title>The Apostasia genome and the evolution of orchids.</title>
        <authorList>
            <person name="Zhang G.Q."/>
            <person name="Liu K.W."/>
            <person name="Li Z."/>
            <person name="Lohaus R."/>
            <person name="Hsiao Y.Y."/>
            <person name="Niu S.C."/>
            <person name="Wang J.Y."/>
            <person name="Lin Y.C."/>
            <person name="Xu Q."/>
            <person name="Chen L.J."/>
            <person name="Yoshida K."/>
            <person name="Fujiwara S."/>
            <person name="Wang Z.W."/>
            <person name="Zhang Y.Q."/>
            <person name="Mitsuda N."/>
            <person name="Wang M."/>
            <person name="Liu G.H."/>
            <person name="Pecoraro L."/>
            <person name="Huang H.X."/>
            <person name="Xiao X.J."/>
            <person name="Lin M."/>
            <person name="Wu X.Y."/>
            <person name="Wu W.L."/>
            <person name="Chen Y.Y."/>
            <person name="Chang S.B."/>
            <person name="Sakamoto S."/>
            <person name="Ohme-Takagi M."/>
            <person name="Yagi M."/>
            <person name="Zeng S.J."/>
            <person name="Shen C.Y."/>
            <person name="Yeh C.M."/>
            <person name="Luo Y.B."/>
            <person name="Tsai W.C."/>
            <person name="Van de Peer Y."/>
            <person name="Liu Z.J."/>
        </authorList>
    </citation>
    <scope>NUCLEOTIDE SEQUENCE [LARGE SCALE GENOMIC DNA]</scope>
    <source>
        <strain evidence="4">cv. Shenzhen</strain>
        <tissue evidence="3">Stem</tissue>
    </source>
</reference>
<dbReference type="PROSITE" id="PS51375">
    <property type="entry name" value="PPR"/>
    <property type="match status" value="10"/>
</dbReference>
<evidence type="ECO:0000313" key="3">
    <source>
        <dbReference type="EMBL" id="PKA62102.1"/>
    </source>
</evidence>
<dbReference type="GO" id="GO:0003729">
    <property type="term" value="F:mRNA binding"/>
    <property type="evidence" value="ECO:0007669"/>
    <property type="project" value="UniProtKB-ARBA"/>
</dbReference>
<dbReference type="InterPro" id="IPR046960">
    <property type="entry name" value="PPR_At4g14850-like_plant"/>
</dbReference>
<dbReference type="PANTHER" id="PTHR47926">
    <property type="entry name" value="PENTATRICOPEPTIDE REPEAT-CONTAINING PROTEIN"/>
    <property type="match status" value="1"/>
</dbReference>
<keyword evidence="4" id="KW-1185">Reference proteome</keyword>
<dbReference type="FunFam" id="1.25.40.10:FF:000073">
    <property type="entry name" value="Pentatricopeptide repeat-containing protein chloroplastic"/>
    <property type="match status" value="1"/>
</dbReference>
<dbReference type="InterPro" id="IPR046848">
    <property type="entry name" value="E_motif"/>
</dbReference>
<protein>
    <submittedName>
        <fullName evidence="3">Pentatricopeptide repeat-containing protein</fullName>
        <ecNumber evidence="3">3.6.4.12</ecNumber>
    </submittedName>
</protein>
<dbReference type="FunFam" id="1.25.40.10:FF:000090">
    <property type="entry name" value="Pentatricopeptide repeat-containing protein, chloroplastic"/>
    <property type="match status" value="1"/>
</dbReference>
<dbReference type="NCBIfam" id="TIGR00756">
    <property type="entry name" value="PPR"/>
    <property type="match status" value="9"/>
</dbReference>
<dbReference type="AlphaFoldDB" id="A0A2I0B2T5"/>
<accession>A0A2I0B2T5</accession>
<dbReference type="SUPFAM" id="SSF48452">
    <property type="entry name" value="TPR-like"/>
    <property type="match status" value="1"/>
</dbReference>
<dbReference type="GO" id="GO:0016787">
    <property type="term" value="F:hydrolase activity"/>
    <property type="evidence" value="ECO:0007669"/>
    <property type="project" value="UniProtKB-KW"/>
</dbReference>
<organism evidence="3 4">
    <name type="scientific">Apostasia shenzhenica</name>
    <dbReference type="NCBI Taxonomy" id="1088818"/>
    <lineage>
        <taxon>Eukaryota</taxon>
        <taxon>Viridiplantae</taxon>
        <taxon>Streptophyta</taxon>
        <taxon>Embryophyta</taxon>
        <taxon>Tracheophyta</taxon>
        <taxon>Spermatophyta</taxon>
        <taxon>Magnoliopsida</taxon>
        <taxon>Liliopsida</taxon>
        <taxon>Asparagales</taxon>
        <taxon>Orchidaceae</taxon>
        <taxon>Apostasioideae</taxon>
        <taxon>Apostasia</taxon>
    </lineage>
</organism>
<feature type="repeat" description="PPR" evidence="2">
    <location>
        <begin position="203"/>
        <end position="237"/>
    </location>
</feature>
<dbReference type="FunFam" id="1.25.40.10:FF:000442">
    <property type="entry name" value="Pentatricopeptide repeat-containing protein At3g49710"/>
    <property type="match status" value="1"/>
</dbReference>
<gene>
    <name evidence="3" type="primary">PCMP-E35</name>
    <name evidence="3" type="ORF">AXF42_Ash014986</name>
</gene>
<feature type="repeat" description="PPR" evidence="2">
    <location>
        <begin position="710"/>
        <end position="744"/>
    </location>
</feature>
<feature type="repeat" description="PPR" evidence="2">
    <location>
        <begin position="71"/>
        <end position="101"/>
    </location>
</feature>
<keyword evidence="3" id="KW-0378">Hydrolase</keyword>
<feature type="repeat" description="PPR" evidence="2">
    <location>
        <begin position="441"/>
        <end position="471"/>
    </location>
</feature>
<feature type="repeat" description="PPR" evidence="2">
    <location>
        <begin position="305"/>
        <end position="339"/>
    </location>
</feature>
<sequence length="789" mass="87794">MVHCNALHLANLLQTCIREKALLRGKSIHARILTSGFSLDTFLSNCLVELYTQCRYFDSALKTFCSTPNPNIFSWNAILSSSWKSGDSERAHKLFDEMPDRNVVSWNTMISALVQRGSEEKAMGLYHGMIWQGILPTHFTFASVLSACASLTALEDGEQCHGLAVKVGLDFNPFVENSLLALYAKCGSLIDALKLFDEMPEPNEVSFTAMMGGLVQCGCSEEALRLFTRMFRIGVRIDHTAVSSVLSACRSDQSSFSFGQAIHAFSIKLCFESETRVGNSLIDMYAKLGDLERAEFLLKTLPAVNVVTWNILIAGYGQKGDAEKAISTWKLMHDYGFQPDEVTYISMLSACVKFGDTETARQMFDKIKSPSVISWNAILSGYCQNEDHEKALVLFREMQFSNAQPNRTTFAIILSSCSGLGFLDLGKQVHAASVRIMLHEDMFVTSGLVDMYSKCGNIEAARQVFDRMPERDVVSWNSMITGFTHHSLHKEALFFFKLMRENGMSPTESSHASVISSCARLSSLSQGRQIHAHTVKDGFSSDVYVGSSLIDMYTKCGNVADARCFFDGMPMKNVVSWNEMIHGYAQNGHGLKAIELFEHMLTVREKPDSVTFVAVLTACSHSGLVGKGIEFFNLMKNDHGIEPLAEHYTCVLDAMGRAGCLREAELLLNQMTCKDDPIVWEVVLSACVVHGDEELGIRAAKELFRIDPKNSAPYVLLSNIYALNGRWEEASRVRRLMSDNGVVKDKGYSWINQKNGGVNAFMVDDCLGLVNFDGWRSERRDQSDEICIA</sequence>
<dbReference type="FunFam" id="1.25.40.10:FF:000436">
    <property type="entry name" value="Pentatricopeptide repeat-containing protein At5g39350 family"/>
    <property type="match status" value="1"/>
</dbReference>
<dbReference type="EMBL" id="KZ451919">
    <property type="protein sequence ID" value="PKA62102.1"/>
    <property type="molecule type" value="Genomic_DNA"/>
</dbReference>
<dbReference type="OrthoDB" id="185373at2759"/>
<dbReference type="Gene3D" id="1.25.40.10">
    <property type="entry name" value="Tetratricopeptide repeat domain"/>
    <property type="match status" value="6"/>
</dbReference>
<dbReference type="SUPFAM" id="SSF81901">
    <property type="entry name" value="HCP-like"/>
    <property type="match status" value="1"/>
</dbReference>
<dbReference type="Pfam" id="PF20431">
    <property type="entry name" value="E_motif"/>
    <property type="match status" value="1"/>
</dbReference>
<dbReference type="FunFam" id="1.25.40.10:FF:000381">
    <property type="entry name" value="Pentatricopeptide repeat-containing protein"/>
    <property type="match status" value="1"/>
</dbReference>
<dbReference type="GO" id="GO:0009451">
    <property type="term" value="P:RNA modification"/>
    <property type="evidence" value="ECO:0007669"/>
    <property type="project" value="InterPro"/>
</dbReference>
<dbReference type="PANTHER" id="PTHR47926:SF343">
    <property type="entry name" value="PENTACOTRIPEPTIDE-REPEAT REGION OF PRORP DOMAIN-CONTAINING PROTEIN"/>
    <property type="match status" value="1"/>
</dbReference>
<proteinExistence type="predicted"/>
<feature type="repeat" description="PPR" evidence="2">
    <location>
        <begin position="573"/>
        <end position="607"/>
    </location>
</feature>